<keyword evidence="10" id="KW-1185">Reference proteome</keyword>
<dbReference type="SMART" id="SM00297">
    <property type="entry name" value="BROMO"/>
    <property type="match status" value="2"/>
</dbReference>
<dbReference type="FunFam" id="1.20.1270.220:FF:000001">
    <property type="entry name" value="bromodomain-containing protein 2 isoform X1"/>
    <property type="match status" value="1"/>
</dbReference>
<dbReference type="InterPro" id="IPR018359">
    <property type="entry name" value="Bromodomain_CS"/>
</dbReference>
<dbReference type="InterPro" id="IPR036427">
    <property type="entry name" value="Bromodomain-like_sf"/>
</dbReference>
<evidence type="ECO:0000256" key="2">
    <source>
        <dbReference type="ARBA" id="ARBA00022853"/>
    </source>
</evidence>
<evidence type="ECO:0000256" key="4">
    <source>
        <dbReference type="ARBA" id="ARBA00044509"/>
    </source>
</evidence>
<proteinExistence type="inferred from homology"/>
<dbReference type="GO" id="GO:0005634">
    <property type="term" value="C:nucleus"/>
    <property type="evidence" value="ECO:0007669"/>
    <property type="project" value="TreeGrafter"/>
</dbReference>
<organism evidence="9 10">
    <name type="scientific">Denticeps clupeoides</name>
    <name type="common">denticle herring</name>
    <dbReference type="NCBI Taxonomy" id="299321"/>
    <lineage>
        <taxon>Eukaryota</taxon>
        <taxon>Metazoa</taxon>
        <taxon>Chordata</taxon>
        <taxon>Craniata</taxon>
        <taxon>Vertebrata</taxon>
        <taxon>Euteleostomi</taxon>
        <taxon>Actinopterygii</taxon>
        <taxon>Neopterygii</taxon>
        <taxon>Teleostei</taxon>
        <taxon>Clupei</taxon>
        <taxon>Clupeiformes</taxon>
        <taxon>Denticipitoidei</taxon>
        <taxon>Denticipitidae</taxon>
        <taxon>Denticeps</taxon>
    </lineage>
</organism>
<dbReference type="InterPro" id="IPR001487">
    <property type="entry name" value="Bromodomain"/>
</dbReference>
<feature type="domain" description="NET" evidence="8">
    <location>
        <begin position="516"/>
        <end position="598"/>
    </location>
</feature>
<evidence type="ECO:0008006" key="11">
    <source>
        <dbReference type="Google" id="ProtNLM"/>
    </source>
</evidence>
<dbReference type="GeneTree" id="ENSGT00940000162790"/>
<dbReference type="InterPro" id="IPR038336">
    <property type="entry name" value="NET_sf"/>
</dbReference>
<feature type="domain" description="Bromo" evidence="7">
    <location>
        <begin position="45"/>
        <end position="117"/>
    </location>
</feature>
<keyword evidence="2" id="KW-0156">Chromatin regulator</keyword>
<dbReference type="SUPFAM" id="SSF47370">
    <property type="entry name" value="Bromodomain"/>
    <property type="match status" value="2"/>
</dbReference>
<dbReference type="PANTHER" id="PTHR22880:SF245">
    <property type="entry name" value="BROMODOMAIN-CONTAINING PROTEIN 4"/>
    <property type="match status" value="1"/>
</dbReference>
<dbReference type="FunFam" id="1.20.920.10:FF:000002">
    <property type="entry name" value="Bromodomain-containing protein 4"/>
    <property type="match status" value="1"/>
</dbReference>
<dbReference type="GO" id="GO:0006338">
    <property type="term" value="P:chromatin remodeling"/>
    <property type="evidence" value="ECO:0007669"/>
    <property type="project" value="TreeGrafter"/>
</dbReference>
<feature type="compositionally biased region" description="Basic residues" evidence="6">
    <location>
        <begin position="456"/>
        <end position="473"/>
    </location>
</feature>
<keyword evidence="1" id="KW-0677">Repeat</keyword>
<evidence type="ECO:0000256" key="5">
    <source>
        <dbReference type="PROSITE-ProRule" id="PRU00035"/>
    </source>
</evidence>
<reference evidence="9" key="2">
    <citation type="submission" date="2025-08" db="UniProtKB">
        <authorList>
            <consortium name="Ensembl"/>
        </authorList>
    </citation>
    <scope>IDENTIFICATION</scope>
</reference>
<dbReference type="Gene3D" id="1.20.920.10">
    <property type="entry name" value="Bromodomain-like"/>
    <property type="match status" value="2"/>
</dbReference>
<feature type="compositionally biased region" description="Low complexity" evidence="6">
    <location>
        <begin position="649"/>
        <end position="659"/>
    </location>
</feature>
<dbReference type="InterPro" id="IPR027353">
    <property type="entry name" value="NET_dom"/>
</dbReference>
<accession>A0AAY3ZVJ3</accession>
<evidence type="ECO:0000259" key="7">
    <source>
        <dbReference type="PROSITE" id="PS50014"/>
    </source>
</evidence>
<feature type="domain" description="Bromo" evidence="7">
    <location>
        <begin position="295"/>
        <end position="367"/>
    </location>
</feature>
<dbReference type="InterPro" id="IPR043508">
    <property type="entry name" value="Bromo_Brdt_I"/>
</dbReference>
<dbReference type="PROSITE" id="PS51525">
    <property type="entry name" value="NET"/>
    <property type="match status" value="1"/>
</dbReference>
<evidence type="ECO:0000256" key="1">
    <source>
        <dbReference type="ARBA" id="ARBA00022737"/>
    </source>
</evidence>
<dbReference type="AlphaFoldDB" id="A0AAY3ZVJ3"/>
<dbReference type="PROSITE" id="PS00633">
    <property type="entry name" value="BROMODOMAIN_1"/>
    <property type="match status" value="2"/>
</dbReference>
<dbReference type="GO" id="GO:0000785">
    <property type="term" value="C:chromatin"/>
    <property type="evidence" value="ECO:0007669"/>
    <property type="project" value="TreeGrafter"/>
</dbReference>
<name>A0AAY3ZVJ3_9TELE</name>
<dbReference type="PRINTS" id="PR00503">
    <property type="entry name" value="BROMODOMAIN"/>
</dbReference>
<feature type="region of interest" description="Disordered" evidence="6">
    <location>
        <begin position="647"/>
        <end position="671"/>
    </location>
</feature>
<feature type="region of interest" description="Disordered" evidence="6">
    <location>
        <begin position="384"/>
        <end position="430"/>
    </location>
</feature>
<keyword evidence="3 5" id="KW-0103">Bromodomain</keyword>
<dbReference type="CDD" id="cd05497">
    <property type="entry name" value="Bromo_Brdt_I_like"/>
    <property type="match status" value="1"/>
</dbReference>
<dbReference type="Pfam" id="PF17035">
    <property type="entry name" value="BET"/>
    <property type="match status" value="1"/>
</dbReference>
<feature type="region of interest" description="Disordered" evidence="6">
    <location>
        <begin position="448"/>
        <end position="520"/>
    </location>
</feature>
<dbReference type="CDD" id="cd05498">
    <property type="entry name" value="Bromo_Brdt_II_like"/>
    <property type="match status" value="1"/>
</dbReference>
<dbReference type="PROSITE" id="PS50014">
    <property type="entry name" value="BROMODOMAIN_2"/>
    <property type="match status" value="2"/>
</dbReference>
<evidence type="ECO:0000256" key="3">
    <source>
        <dbReference type="ARBA" id="ARBA00023117"/>
    </source>
</evidence>
<dbReference type="InterPro" id="IPR050935">
    <property type="entry name" value="Bromo_chromatin_reader"/>
</dbReference>
<dbReference type="Ensembl" id="ENSDCDT00010000761.1">
    <property type="protein sequence ID" value="ENSDCDP00010000732.1"/>
    <property type="gene ID" value="ENSDCDG00010000334.1"/>
</dbReference>
<evidence type="ECO:0000313" key="10">
    <source>
        <dbReference type="Proteomes" id="UP000694580"/>
    </source>
</evidence>
<protein>
    <recommendedName>
        <fullName evidence="11">Bromodomain containing 2</fullName>
    </recommendedName>
</protein>
<reference evidence="9" key="3">
    <citation type="submission" date="2025-09" db="UniProtKB">
        <authorList>
            <consortium name="Ensembl"/>
        </authorList>
    </citation>
    <scope>IDENTIFICATION</scope>
</reference>
<dbReference type="InterPro" id="IPR043509">
    <property type="entry name" value="Bromo_Brdt_II"/>
</dbReference>
<evidence type="ECO:0000256" key="6">
    <source>
        <dbReference type="SAM" id="MobiDB-lite"/>
    </source>
</evidence>
<dbReference type="Pfam" id="PF00439">
    <property type="entry name" value="Bromodomain"/>
    <property type="match status" value="2"/>
</dbReference>
<evidence type="ECO:0000259" key="8">
    <source>
        <dbReference type="PROSITE" id="PS51525"/>
    </source>
</evidence>
<sequence length="721" mass="80449">LTTPSPPTPTGQLQPVAAEASDPGHPPRLTNQLQYLLKVVLKTLWKHHFAWPFHAPVDVVKLNLPDYYKIIKNPMDMGTIKKRLENNYYRNAQECIQDFTLMFTNCYMYNKRGEDIVLMAETLEKLFLQKISEMPQEEIEMPVTSKGRGRRRDAVAEDQEGAWSHSFLFSLAQGLAVTQAPPMHVGPSPLPLGPPLDSSYQLGVLDALAQGMTSVPPPVPKRKSQKRKADTTTGESSPAETEPRPRRVSNRPKQPRRDLPDSQHAFGPGGAALSPRTSEQLRYCGGVLGDMLSKKHYAYAWPFHRPVDAPALGLHDYHDIIKHPMDLGTVKAKLESGQYGGAQEFADDIRLMFSNCYKYNPPDHDVVAMGRKLQDVFEMRFAKMPDDPQTTPIPSLSPAPVKQQTAPAPPSSSESSEESESSDSDQERTQRLAELQEQLKAVHEQLAALSQAQPSKPKKKEKEKKKDKHRKKMSAPPLLSDVFYPEATPTPPAHQPIKKSKSTKESSTPPKTKKPGYDLSDPFLPMTLEEKRQLSLDINRLPGDKLGRVVHIIQSREPALKSSNPDEIEIDFETLKPSTLRELERYVSSSLRKKKPTDCQSHFLAFTDKFLRFAKGCVCVCVCVCVYIHAHVFLTDASVLADKSRLKTGSSSGSSSESSDSSDSDDSDTGKTQAVTSHFLSLTLRSFKYPPVKSYAQNPNENGRLKVKCLCKPAPRRAMFC</sequence>
<dbReference type="PANTHER" id="PTHR22880">
    <property type="entry name" value="FALZ-RELATED BROMODOMAIN-CONTAINING PROTEINS"/>
    <property type="match status" value="1"/>
</dbReference>
<dbReference type="FunFam" id="1.20.920.10:FF:000003">
    <property type="entry name" value="Bromodomain-containing protein 2"/>
    <property type="match status" value="1"/>
</dbReference>
<dbReference type="Proteomes" id="UP000694580">
    <property type="component" value="Chromosome 3"/>
</dbReference>
<comment type="similarity">
    <text evidence="4">Belongs to the BET family.</text>
</comment>
<feature type="region of interest" description="Disordered" evidence="6">
    <location>
        <begin position="1"/>
        <end position="24"/>
    </location>
</feature>
<dbReference type="GO" id="GO:0006355">
    <property type="term" value="P:regulation of DNA-templated transcription"/>
    <property type="evidence" value="ECO:0007669"/>
    <property type="project" value="TreeGrafter"/>
</dbReference>
<feature type="region of interest" description="Disordered" evidence="6">
    <location>
        <begin position="211"/>
        <end position="277"/>
    </location>
</feature>
<dbReference type="Gene3D" id="1.20.1270.220">
    <property type="match status" value="1"/>
</dbReference>
<evidence type="ECO:0000313" key="9">
    <source>
        <dbReference type="Ensembl" id="ENSDCDP00010000732.1"/>
    </source>
</evidence>
<feature type="compositionally biased region" description="Acidic residues" evidence="6">
    <location>
        <begin position="415"/>
        <end position="424"/>
    </location>
</feature>
<reference evidence="9 10" key="1">
    <citation type="submission" date="2020-06" db="EMBL/GenBank/DDBJ databases">
        <authorList>
            <consortium name="Wellcome Sanger Institute Data Sharing"/>
        </authorList>
    </citation>
    <scope>NUCLEOTIDE SEQUENCE [LARGE SCALE GENOMIC DNA]</scope>
</reference>